<dbReference type="Proteomes" id="UP000050761">
    <property type="component" value="Unassembled WGS sequence"/>
</dbReference>
<dbReference type="WBParaSite" id="HPBE_0000613601-mRNA-1">
    <property type="protein sequence ID" value="HPBE_0000613601-mRNA-1"/>
    <property type="gene ID" value="HPBE_0000613601"/>
</dbReference>
<evidence type="ECO:0000313" key="3">
    <source>
        <dbReference type="WBParaSite" id="HPBE_0000613601-mRNA-1"/>
    </source>
</evidence>
<proteinExistence type="predicted"/>
<sequence>MVLKEENLDMFRFDLCSLSANGNRQTVSKNSTALGSVDNVCTRVGLKSTEGREEEKNVVVELDLTKERRVVADHCSRCPDFSADPHLNSRALNAWLFLALLI</sequence>
<accession>A0A183FHB2</accession>
<dbReference type="EMBL" id="UZAH01025604">
    <property type="protein sequence ID" value="VDO67071.1"/>
    <property type="molecule type" value="Genomic_DNA"/>
</dbReference>
<keyword evidence="2" id="KW-1185">Reference proteome</keyword>
<reference evidence="1 2" key="1">
    <citation type="submission" date="2018-11" db="EMBL/GenBank/DDBJ databases">
        <authorList>
            <consortium name="Pathogen Informatics"/>
        </authorList>
    </citation>
    <scope>NUCLEOTIDE SEQUENCE [LARGE SCALE GENOMIC DNA]</scope>
</reference>
<name>A0A183FHB2_HELPZ</name>
<accession>A0A3P7X057</accession>
<organism evidence="2 3">
    <name type="scientific">Heligmosomoides polygyrus</name>
    <name type="common">Parasitic roundworm</name>
    <dbReference type="NCBI Taxonomy" id="6339"/>
    <lineage>
        <taxon>Eukaryota</taxon>
        <taxon>Metazoa</taxon>
        <taxon>Ecdysozoa</taxon>
        <taxon>Nematoda</taxon>
        <taxon>Chromadorea</taxon>
        <taxon>Rhabditida</taxon>
        <taxon>Rhabditina</taxon>
        <taxon>Rhabditomorpha</taxon>
        <taxon>Strongyloidea</taxon>
        <taxon>Heligmosomidae</taxon>
        <taxon>Heligmosomoides</taxon>
    </lineage>
</organism>
<protein>
    <submittedName>
        <fullName evidence="1 3">Uncharacterized protein</fullName>
    </submittedName>
</protein>
<dbReference type="AlphaFoldDB" id="A0A183FHB2"/>
<gene>
    <name evidence="1" type="ORF">HPBE_LOCUS6137</name>
</gene>
<evidence type="ECO:0000313" key="1">
    <source>
        <dbReference type="EMBL" id="VDO67071.1"/>
    </source>
</evidence>
<reference evidence="3" key="2">
    <citation type="submission" date="2019-09" db="UniProtKB">
        <authorList>
            <consortium name="WormBaseParasite"/>
        </authorList>
    </citation>
    <scope>IDENTIFICATION</scope>
</reference>
<evidence type="ECO:0000313" key="2">
    <source>
        <dbReference type="Proteomes" id="UP000050761"/>
    </source>
</evidence>